<dbReference type="Pfam" id="PF25473">
    <property type="entry name" value="MXRA7_helical"/>
    <property type="match status" value="1"/>
</dbReference>
<sequence length="87" mass="10120">MGNLSSKIIIYERLDNISSKFDNKKRKIFSKFSTKKVAEKSDDDDDASGSVRRQQMEQIFRLMKEQEEKLGIVSPDDVVEQMKLYAL</sequence>
<reference evidence="3" key="1">
    <citation type="submission" date="2022-11" db="UniProtKB">
        <authorList>
            <consortium name="WormBaseParasite"/>
        </authorList>
    </citation>
    <scope>IDENTIFICATION</scope>
</reference>
<feature type="domain" description="Matrix-remodeling-associated protein 7 helical" evidence="1">
    <location>
        <begin position="50"/>
        <end position="86"/>
    </location>
</feature>
<dbReference type="PANTHER" id="PTHR21845">
    <property type="entry name" value="TRANSMEMBRANE ANCHOR PROTEIN 1"/>
    <property type="match status" value="1"/>
</dbReference>
<protein>
    <recommendedName>
        <fullName evidence="1">Matrix-remodeling-associated protein 7 helical domain-containing protein</fullName>
    </recommendedName>
</protein>
<dbReference type="InterPro" id="IPR026622">
    <property type="entry name" value="Mxra7"/>
</dbReference>
<dbReference type="WBParaSite" id="nRc.2.0.1.t41164-RA">
    <property type="protein sequence ID" value="nRc.2.0.1.t41164-RA"/>
    <property type="gene ID" value="nRc.2.0.1.g41164"/>
</dbReference>
<evidence type="ECO:0000259" key="1">
    <source>
        <dbReference type="Pfam" id="PF25473"/>
    </source>
</evidence>
<dbReference type="PANTHER" id="PTHR21845:SF2">
    <property type="entry name" value="MATRIX-REMODELING-ASSOCIATED PROTEIN 7"/>
    <property type="match status" value="1"/>
</dbReference>
<evidence type="ECO:0000313" key="3">
    <source>
        <dbReference type="WBParaSite" id="nRc.2.0.1.t41164-RA"/>
    </source>
</evidence>
<name>A0A915KRQ5_ROMCU</name>
<dbReference type="InterPro" id="IPR057534">
    <property type="entry name" value="MXRA7_helical"/>
</dbReference>
<keyword evidence="2" id="KW-1185">Reference proteome</keyword>
<dbReference type="Proteomes" id="UP000887565">
    <property type="component" value="Unplaced"/>
</dbReference>
<evidence type="ECO:0000313" key="2">
    <source>
        <dbReference type="Proteomes" id="UP000887565"/>
    </source>
</evidence>
<organism evidence="2 3">
    <name type="scientific">Romanomermis culicivorax</name>
    <name type="common">Nematode worm</name>
    <dbReference type="NCBI Taxonomy" id="13658"/>
    <lineage>
        <taxon>Eukaryota</taxon>
        <taxon>Metazoa</taxon>
        <taxon>Ecdysozoa</taxon>
        <taxon>Nematoda</taxon>
        <taxon>Enoplea</taxon>
        <taxon>Dorylaimia</taxon>
        <taxon>Mermithida</taxon>
        <taxon>Mermithoidea</taxon>
        <taxon>Mermithidae</taxon>
        <taxon>Romanomermis</taxon>
    </lineage>
</organism>
<proteinExistence type="predicted"/>
<dbReference type="AlphaFoldDB" id="A0A915KRQ5"/>
<accession>A0A915KRQ5</accession>